<dbReference type="PROSITE" id="PS50851">
    <property type="entry name" value="CHEW"/>
    <property type="match status" value="1"/>
</dbReference>
<evidence type="ECO:0000313" key="2">
    <source>
        <dbReference type="EMBL" id="MDQ0317657.1"/>
    </source>
</evidence>
<dbReference type="InterPro" id="IPR036061">
    <property type="entry name" value="CheW-like_dom_sf"/>
</dbReference>
<feature type="domain" description="CheW-like" evidence="1">
    <location>
        <begin position="14"/>
        <end position="153"/>
    </location>
</feature>
<dbReference type="GO" id="GO:0006935">
    <property type="term" value="P:chemotaxis"/>
    <property type="evidence" value="ECO:0007669"/>
    <property type="project" value="InterPro"/>
</dbReference>
<gene>
    <name evidence="2" type="ORF">J2S73_004143</name>
</gene>
<name>A0AAE3VSP9_9HYPH</name>
<organism evidence="2 3">
    <name type="scientific">Amorphus orientalis</name>
    <dbReference type="NCBI Taxonomy" id="649198"/>
    <lineage>
        <taxon>Bacteria</taxon>
        <taxon>Pseudomonadati</taxon>
        <taxon>Pseudomonadota</taxon>
        <taxon>Alphaproteobacteria</taxon>
        <taxon>Hyphomicrobiales</taxon>
        <taxon>Amorphaceae</taxon>
        <taxon>Amorphus</taxon>
    </lineage>
</organism>
<dbReference type="GO" id="GO:0007165">
    <property type="term" value="P:signal transduction"/>
    <property type="evidence" value="ECO:0007669"/>
    <property type="project" value="InterPro"/>
</dbReference>
<comment type="caution">
    <text evidence="2">The sequence shown here is derived from an EMBL/GenBank/DDBJ whole genome shotgun (WGS) entry which is preliminary data.</text>
</comment>
<evidence type="ECO:0000313" key="3">
    <source>
        <dbReference type="Proteomes" id="UP001229244"/>
    </source>
</evidence>
<dbReference type="AlphaFoldDB" id="A0AAE3VSP9"/>
<dbReference type="RefSeq" id="WP_306887581.1">
    <property type="nucleotide sequence ID" value="NZ_JAUSUL010000007.1"/>
</dbReference>
<dbReference type="Gene3D" id="2.40.50.180">
    <property type="entry name" value="CheA-289, Domain 4"/>
    <property type="match status" value="1"/>
</dbReference>
<dbReference type="PANTHER" id="PTHR22617">
    <property type="entry name" value="CHEMOTAXIS SENSOR HISTIDINE KINASE-RELATED"/>
    <property type="match status" value="1"/>
</dbReference>
<dbReference type="PANTHER" id="PTHR22617:SF23">
    <property type="entry name" value="CHEMOTAXIS PROTEIN CHEW"/>
    <property type="match status" value="1"/>
</dbReference>
<keyword evidence="3" id="KW-1185">Reference proteome</keyword>
<dbReference type="SUPFAM" id="SSF50341">
    <property type="entry name" value="CheW-like"/>
    <property type="match status" value="1"/>
</dbReference>
<dbReference type="Proteomes" id="UP001229244">
    <property type="component" value="Unassembled WGS sequence"/>
</dbReference>
<dbReference type="InterPro" id="IPR039315">
    <property type="entry name" value="CheW"/>
</dbReference>
<accession>A0AAE3VSP9</accession>
<dbReference type="EMBL" id="JAUSUL010000007">
    <property type="protein sequence ID" value="MDQ0317657.1"/>
    <property type="molecule type" value="Genomic_DNA"/>
</dbReference>
<dbReference type="GO" id="GO:0005829">
    <property type="term" value="C:cytosol"/>
    <property type="evidence" value="ECO:0007669"/>
    <property type="project" value="TreeGrafter"/>
</dbReference>
<dbReference type="Pfam" id="PF01584">
    <property type="entry name" value="CheW"/>
    <property type="match status" value="1"/>
</dbReference>
<dbReference type="Gene3D" id="2.30.30.40">
    <property type="entry name" value="SH3 Domains"/>
    <property type="match status" value="1"/>
</dbReference>
<evidence type="ECO:0000259" key="1">
    <source>
        <dbReference type="PROSITE" id="PS50851"/>
    </source>
</evidence>
<dbReference type="InterPro" id="IPR002545">
    <property type="entry name" value="CheW-lke_dom"/>
</dbReference>
<proteinExistence type="predicted"/>
<sequence>MSSIKTTHDVLTSERQFVTARVAGKLFGLPIEAVHEVFAPEGITRVPLSPPEIEGVLNLRGRIVTMIDVRQMLGFESTDVDTRMAIGLEDRNETFGLIVDEVGEVFALDTSAAEPTPTNLDKRWADVVKGVHRLPGELLLLLDVKRVLGGIATAEAA</sequence>
<protein>
    <submittedName>
        <fullName evidence="2">Purine-binding chemotaxis protein CheW</fullName>
    </submittedName>
</protein>
<reference evidence="2" key="1">
    <citation type="submission" date="2023-07" db="EMBL/GenBank/DDBJ databases">
        <title>Genomic Encyclopedia of Type Strains, Phase IV (KMG-IV): sequencing the most valuable type-strain genomes for metagenomic binning, comparative biology and taxonomic classification.</title>
        <authorList>
            <person name="Goeker M."/>
        </authorList>
    </citation>
    <scope>NUCLEOTIDE SEQUENCE</scope>
    <source>
        <strain evidence="2">DSM 21202</strain>
    </source>
</reference>
<dbReference type="SMART" id="SM00260">
    <property type="entry name" value="CheW"/>
    <property type="match status" value="1"/>
</dbReference>